<keyword evidence="11" id="KW-1185">Reference proteome</keyword>
<keyword evidence="7 8" id="KW-0472">Membrane</keyword>
<reference evidence="10 11" key="1">
    <citation type="submission" date="2016-10" db="EMBL/GenBank/DDBJ databases">
        <authorList>
            <person name="de Groot N.N."/>
        </authorList>
    </citation>
    <scope>NUCLEOTIDE SEQUENCE [LARGE SCALE GENOMIC DNA]</scope>
    <source>
        <strain evidence="10 11">DSM 3857</strain>
    </source>
</reference>
<dbReference type="InterPro" id="IPR000515">
    <property type="entry name" value="MetI-like"/>
</dbReference>
<protein>
    <submittedName>
        <fullName evidence="10">Spermidine/putrescine transport system permease protein</fullName>
    </submittedName>
</protein>
<organism evidence="10 11">
    <name type="scientific">Gemmobacter aquatilis</name>
    <dbReference type="NCBI Taxonomy" id="933059"/>
    <lineage>
        <taxon>Bacteria</taxon>
        <taxon>Pseudomonadati</taxon>
        <taxon>Pseudomonadota</taxon>
        <taxon>Alphaproteobacteria</taxon>
        <taxon>Rhodobacterales</taxon>
        <taxon>Paracoccaceae</taxon>
        <taxon>Gemmobacter</taxon>
    </lineage>
</organism>
<evidence type="ECO:0000256" key="4">
    <source>
        <dbReference type="ARBA" id="ARBA00022475"/>
    </source>
</evidence>
<dbReference type="SUPFAM" id="SSF161098">
    <property type="entry name" value="MetI-like"/>
    <property type="match status" value="1"/>
</dbReference>
<dbReference type="PROSITE" id="PS50928">
    <property type="entry name" value="ABC_TM1"/>
    <property type="match status" value="1"/>
</dbReference>
<dbReference type="RefSeq" id="WP_091301138.1">
    <property type="nucleotide sequence ID" value="NZ_FOCE01000005.1"/>
</dbReference>
<dbReference type="OrthoDB" id="9809681at2"/>
<dbReference type="EMBL" id="FOCE01000005">
    <property type="protein sequence ID" value="SEN45992.1"/>
    <property type="molecule type" value="Genomic_DNA"/>
</dbReference>
<evidence type="ECO:0000256" key="3">
    <source>
        <dbReference type="ARBA" id="ARBA00022448"/>
    </source>
</evidence>
<sequence>MTGRILRNLYLAALALFIAMPMLVIVVFSFDANRFPALPWGGFTLNWHREALADAMILSAMKNSVIVSLGTAVLATVLGFSAAYLDYRYMFFGKRPLMLAVAVPPAVPVTILGMAMLAALSRTPMFGTPAGIIVCHVAIAVSFSMALIRLRLGELGPDLEAAAWNLGASPLAALWHVVIPFCKPSLIAAFCLSAAVSFDEFMVAWFVGGVNETLPVRVLNLLQGQVNPKINAIGTLVLAISLILVTLAQRFARLGGAGKETA</sequence>
<dbReference type="PANTHER" id="PTHR43848:SF2">
    <property type="entry name" value="PUTRESCINE TRANSPORT SYSTEM PERMEASE PROTEIN POTI"/>
    <property type="match status" value="1"/>
</dbReference>
<feature type="transmembrane region" description="Helical" evidence="8">
    <location>
        <begin position="230"/>
        <end position="248"/>
    </location>
</feature>
<keyword evidence="5 8" id="KW-0812">Transmembrane</keyword>
<feature type="domain" description="ABC transmembrane type-1" evidence="9">
    <location>
        <begin position="61"/>
        <end position="248"/>
    </location>
</feature>
<evidence type="ECO:0000313" key="10">
    <source>
        <dbReference type="EMBL" id="SEN45992.1"/>
    </source>
</evidence>
<evidence type="ECO:0000256" key="5">
    <source>
        <dbReference type="ARBA" id="ARBA00022692"/>
    </source>
</evidence>
<dbReference type="Gene3D" id="1.10.3720.10">
    <property type="entry name" value="MetI-like"/>
    <property type="match status" value="1"/>
</dbReference>
<comment type="similarity">
    <text evidence="2">Belongs to the binding-protein-dependent transport system permease family. CysTW subfamily.</text>
</comment>
<gene>
    <name evidence="10" type="ORF">SAMN04488103_105131</name>
</gene>
<feature type="transmembrane region" description="Helical" evidence="8">
    <location>
        <begin position="65"/>
        <end position="85"/>
    </location>
</feature>
<dbReference type="GO" id="GO:0005886">
    <property type="term" value="C:plasma membrane"/>
    <property type="evidence" value="ECO:0007669"/>
    <property type="project" value="UniProtKB-SubCell"/>
</dbReference>
<dbReference type="STRING" id="933059.SAMN04488103_105131"/>
<dbReference type="Proteomes" id="UP000198761">
    <property type="component" value="Unassembled WGS sequence"/>
</dbReference>
<keyword evidence="3 8" id="KW-0813">Transport</keyword>
<dbReference type="InterPro" id="IPR035906">
    <property type="entry name" value="MetI-like_sf"/>
</dbReference>
<accession>A0A1H8GPP8</accession>
<dbReference type="AlphaFoldDB" id="A0A1H8GPP8"/>
<dbReference type="CDD" id="cd06261">
    <property type="entry name" value="TM_PBP2"/>
    <property type="match status" value="1"/>
</dbReference>
<dbReference type="PANTHER" id="PTHR43848">
    <property type="entry name" value="PUTRESCINE TRANSPORT SYSTEM PERMEASE PROTEIN POTI"/>
    <property type="match status" value="1"/>
</dbReference>
<feature type="transmembrane region" description="Helical" evidence="8">
    <location>
        <begin position="97"/>
        <end position="120"/>
    </location>
</feature>
<feature type="transmembrane region" description="Helical" evidence="8">
    <location>
        <begin position="126"/>
        <end position="148"/>
    </location>
</feature>
<keyword evidence="6 8" id="KW-1133">Transmembrane helix</keyword>
<evidence type="ECO:0000259" key="9">
    <source>
        <dbReference type="PROSITE" id="PS50928"/>
    </source>
</evidence>
<name>A0A1H8GPP8_9RHOB</name>
<dbReference type="GO" id="GO:0055085">
    <property type="term" value="P:transmembrane transport"/>
    <property type="evidence" value="ECO:0007669"/>
    <property type="project" value="InterPro"/>
</dbReference>
<dbReference type="InterPro" id="IPR051789">
    <property type="entry name" value="Bact_Polyamine_Transport"/>
</dbReference>
<feature type="transmembrane region" description="Helical" evidence="8">
    <location>
        <begin position="9"/>
        <end position="30"/>
    </location>
</feature>
<evidence type="ECO:0000313" key="11">
    <source>
        <dbReference type="Proteomes" id="UP000198761"/>
    </source>
</evidence>
<dbReference type="Pfam" id="PF00528">
    <property type="entry name" value="BPD_transp_1"/>
    <property type="match status" value="1"/>
</dbReference>
<proteinExistence type="inferred from homology"/>
<evidence type="ECO:0000256" key="6">
    <source>
        <dbReference type="ARBA" id="ARBA00022989"/>
    </source>
</evidence>
<evidence type="ECO:0000256" key="8">
    <source>
        <dbReference type="RuleBase" id="RU363032"/>
    </source>
</evidence>
<evidence type="ECO:0000256" key="1">
    <source>
        <dbReference type="ARBA" id="ARBA00004651"/>
    </source>
</evidence>
<evidence type="ECO:0000256" key="7">
    <source>
        <dbReference type="ARBA" id="ARBA00023136"/>
    </source>
</evidence>
<keyword evidence="4" id="KW-1003">Cell membrane</keyword>
<evidence type="ECO:0000256" key="2">
    <source>
        <dbReference type="ARBA" id="ARBA00007069"/>
    </source>
</evidence>
<comment type="subcellular location">
    <subcellularLocation>
        <location evidence="1 8">Cell membrane</location>
        <topology evidence="1 8">Multi-pass membrane protein</topology>
    </subcellularLocation>
</comment>